<dbReference type="Proteomes" id="UP000199397">
    <property type="component" value="Unassembled WGS sequence"/>
</dbReference>
<dbReference type="CDD" id="cd00093">
    <property type="entry name" value="HTH_XRE"/>
    <property type="match status" value="1"/>
</dbReference>
<dbReference type="InterPro" id="IPR010982">
    <property type="entry name" value="Lambda_DNA-bd_dom_sf"/>
</dbReference>
<dbReference type="AlphaFoldDB" id="A0A1H4B0C8"/>
<dbReference type="OrthoDB" id="166850at2"/>
<name>A0A1H4B0C8_9GAMM</name>
<dbReference type="EMBL" id="FNQP01000007">
    <property type="protein sequence ID" value="SEA41580.1"/>
    <property type="molecule type" value="Genomic_DNA"/>
</dbReference>
<dbReference type="RefSeq" id="WP_093067067.1">
    <property type="nucleotide sequence ID" value="NZ_FNQP01000007.1"/>
</dbReference>
<evidence type="ECO:0000313" key="2">
    <source>
        <dbReference type="EMBL" id="SEA41580.1"/>
    </source>
</evidence>
<dbReference type="InterPro" id="IPR001387">
    <property type="entry name" value="Cro/C1-type_HTH"/>
</dbReference>
<organism evidence="2 3">
    <name type="scientific">Thiothrix caldifontis</name>
    <dbReference type="NCBI Taxonomy" id="525918"/>
    <lineage>
        <taxon>Bacteria</taxon>
        <taxon>Pseudomonadati</taxon>
        <taxon>Pseudomonadota</taxon>
        <taxon>Gammaproteobacteria</taxon>
        <taxon>Thiotrichales</taxon>
        <taxon>Thiotrichaceae</taxon>
        <taxon>Thiothrix</taxon>
    </lineage>
</organism>
<dbReference type="SUPFAM" id="SSF47413">
    <property type="entry name" value="lambda repressor-like DNA-binding domains"/>
    <property type="match status" value="1"/>
</dbReference>
<evidence type="ECO:0000259" key="1">
    <source>
        <dbReference type="PROSITE" id="PS50943"/>
    </source>
</evidence>
<reference evidence="2 3" key="1">
    <citation type="submission" date="2016-10" db="EMBL/GenBank/DDBJ databases">
        <authorList>
            <person name="de Groot N.N."/>
        </authorList>
    </citation>
    <scope>NUCLEOTIDE SEQUENCE [LARGE SCALE GENOMIC DNA]</scope>
    <source>
        <strain evidence="2 3">DSM 21228</strain>
    </source>
</reference>
<dbReference type="GO" id="GO:0003677">
    <property type="term" value="F:DNA binding"/>
    <property type="evidence" value="ECO:0007669"/>
    <property type="project" value="UniProtKB-KW"/>
</dbReference>
<dbReference type="SMART" id="SM00530">
    <property type="entry name" value="HTH_XRE"/>
    <property type="match status" value="1"/>
</dbReference>
<dbReference type="STRING" id="525918.SAMN05660964_01548"/>
<keyword evidence="3" id="KW-1185">Reference proteome</keyword>
<dbReference type="PROSITE" id="PS50943">
    <property type="entry name" value="HTH_CROC1"/>
    <property type="match status" value="1"/>
</dbReference>
<feature type="domain" description="HTH cro/C1-type" evidence="1">
    <location>
        <begin position="17"/>
        <end position="65"/>
    </location>
</feature>
<gene>
    <name evidence="2" type="ORF">SAMN05660964_01548</name>
</gene>
<keyword evidence="2" id="KW-0238">DNA-binding</keyword>
<sequence>MSSKDLAIYLEQRITTLGISRSEVARRADISRQTWYRLLSADLTDAKLSTLIRLAEALDTTPMHLLGLYFRADSADTTLPFSANTQHFSAAEARNIN</sequence>
<proteinExistence type="predicted"/>
<dbReference type="Pfam" id="PF13443">
    <property type="entry name" value="HTH_26"/>
    <property type="match status" value="1"/>
</dbReference>
<dbReference type="Gene3D" id="1.10.260.40">
    <property type="entry name" value="lambda repressor-like DNA-binding domains"/>
    <property type="match status" value="1"/>
</dbReference>
<evidence type="ECO:0000313" key="3">
    <source>
        <dbReference type="Proteomes" id="UP000199397"/>
    </source>
</evidence>
<protein>
    <submittedName>
        <fullName evidence="2">Cro/C1-type HTH DNA-binding domain-containing protein</fullName>
    </submittedName>
</protein>
<accession>A0A1H4B0C8</accession>